<dbReference type="Pfam" id="PF07727">
    <property type="entry name" value="RVT_2"/>
    <property type="match status" value="1"/>
</dbReference>
<feature type="domain" description="Reverse transcriptase Ty1/copia-type" evidence="1">
    <location>
        <begin position="6"/>
        <end position="73"/>
    </location>
</feature>
<evidence type="ECO:0000313" key="3">
    <source>
        <dbReference type="Proteomes" id="UP001324115"/>
    </source>
</evidence>
<dbReference type="AlphaFoldDB" id="A0AAN7IL33"/>
<dbReference type="CDD" id="cd09272">
    <property type="entry name" value="RNase_HI_RT_Ty1"/>
    <property type="match status" value="1"/>
</dbReference>
<organism evidence="2 3">
    <name type="scientific">Quercus rubra</name>
    <name type="common">Northern red oak</name>
    <name type="synonym">Quercus borealis</name>
    <dbReference type="NCBI Taxonomy" id="3512"/>
    <lineage>
        <taxon>Eukaryota</taxon>
        <taxon>Viridiplantae</taxon>
        <taxon>Streptophyta</taxon>
        <taxon>Embryophyta</taxon>
        <taxon>Tracheophyta</taxon>
        <taxon>Spermatophyta</taxon>
        <taxon>Magnoliopsida</taxon>
        <taxon>eudicotyledons</taxon>
        <taxon>Gunneridae</taxon>
        <taxon>Pentapetalae</taxon>
        <taxon>rosids</taxon>
        <taxon>fabids</taxon>
        <taxon>Fagales</taxon>
        <taxon>Fagaceae</taxon>
        <taxon>Quercus</taxon>
    </lineage>
</organism>
<name>A0AAN7IL33_QUERU</name>
<dbReference type="Proteomes" id="UP001324115">
    <property type="component" value="Unassembled WGS sequence"/>
</dbReference>
<keyword evidence="3" id="KW-1185">Reference proteome</keyword>
<comment type="caution">
    <text evidence="2">The sequence shown here is derived from an EMBL/GenBank/DDBJ whole genome shotgun (WGS) entry which is preliminary data.</text>
</comment>
<protein>
    <recommendedName>
        <fullName evidence="1">Reverse transcriptase Ty1/copia-type domain-containing protein</fullName>
    </recommendedName>
</protein>
<dbReference type="PANTHER" id="PTHR11439">
    <property type="entry name" value="GAG-POL-RELATED RETROTRANSPOSON"/>
    <property type="match status" value="1"/>
</dbReference>
<evidence type="ECO:0000259" key="1">
    <source>
        <dbReference type="Pfam" id="PF07727"/>
    </source>
</evidence>
<dbReference type="EMBL" id="JAXUIC010000006">
    <property type="protein sequence ID" value="KAK4585608.1"/>
    <property type="molecule type" value="Genomic_DNA"/>
</dbReference>
<dbReference type="PANTHER" id="PTHR11439:SF491">
    <property type="entry name" value="INTEGRASE CATALYTIC DOMAIN-CONTAINING PROTEIN"/>
    <property type="match status" value="1"/>
</dbReference>
<evidence type="ECO:0000313" key="2">
    <source>
        <dbReference type="EMBL" id="KAK4585608.1"/>
    </source>
</evidence>
<accession>A0AAN7IL33</accession>
<dbReference type="InterPro" id="IPR013103">
    <property type="entry name" value="RVT_2"/>
</dbReference>
<sequence>MRCEYDHCVYFRVLVDDSYIFLALYVDYMLVVAKSKQEIVTLKSLLSSEFDMKDLGATKKIIRIEIHQNRGVDEESKYMSKVPYANAIRCLMYLMVCTRLDISHVVSVVSRYMADPSKEQWNAVKWIFRYLTGTRDFGILFYQRASTEVVGYVDSDHVGDLDSRKSMTGYVFRFAGGPICWNSTLQDAVALSTTEAKYMVMTEAGKEVVCLSGLYHKIREWVSSGDISLLKILTSENASDMLTKPIPTDKFKHCLDLIGVCSL</sequence>
<proteinExistence type="predicted"/>
<reference evidence="2 3" key="1">
    <citation type="journal article" date="2023" name="G3 (Bethesda)">
        <title>A haplotype-resolved chromosome-scale genome for Quercus rubra L. provides insights into the genetics of adaptive traits for red oak species.</title>
        <authorList>
            <person name="Kapoor B."/>
            <person name="Jenkins J."/>
            <person name="Schmutz J."/>
            <person name="Zhebentyayeva T."/>
            <person name="Kuelheim C."/>
            <person name="Coggeshall M."/>
            <person name="Heim C."/>
            <person name="Lasky J.R."/>
            <person name="Leites L."/>
            <person name="Islam-Faridi N."/>
            <person name="Romero-Severson J."/>
            <person name="DeLeo V.L."/>
            <person name="Lucas S.M."/>
            <person name="Lazic D."/>
            <person name="Gailing O."/>
            <person name="Carlson J."/>
            <person name="Staton M."/>
        </authorList>
    </citation>
    <scope>NUCLEOTIDE SEQUENCE [LARGE SCALE GENOMIC DNA]</scope>
    <source>
        <strain evidence="2">Pseudo-F2</strain>
    </source>
</reference>
<gene>
    <name evidence="2" type="ORF">RGQ29_023029</name>
</gene>